<evidence type="ECO:0000256" key="1">
    <source>
        <dbReference type="ARBA" id="ARBA00004308"/>
    </source>
</evidence>
<dbReference type="SUPFAM" id="SSF117892">
    <property type="entry name" value="Band 7/SPFH domain"/>
    <property type="match status" value="1"/>
</dbReference>
<dbReference type="PANTHER" id="PTHR13806">
    <property type="entry name" value="FLOTILLIN-RELATED"/>
    <property type="match status" value="1"/>
</dbReference>
<evidence type="ECO:0000313" key="4">
    <source>
        <dbReference type="EMBL" id="MDT0583478.1"/>
    </source>
</evidence>
<dbReference type="RefSeq" id="WP_311362247.1">
    <property type="nucleotide sequence ID" value="NZ_JAVRIE010000005.1"/>
</dbReference>
<feature type="region of interest" description="Disordered" evidence="2">
    <location>
        <begin position="249"/>
        <end position="273"/>
    </location>
</feature>
<reference evidence="4 5" key="1">
    <citation type="submission" date="2023-09" db="EMBL/GenBank/DDBJ databases">
        <authorList>
            <person name="Rey-Velasco X."/>
        </authorList>
    </citation>
    <scope>NUCLEOTIDE SEQUENCE [LARGE SCALE GENOMIC DNA]</scope>
    <source>
        <strain evidence="4 5">W409</strain>
    </source>
</reference>
<dbReference type="InterPro" id="IPR027705">
    <property type="entry name" value="Flotillin_fam"/>
</dbReference>
<feature type="transmembrane region" description="Helical" evidence="3">
    <location>
        <begin position="6"/>
        <end position="27"/>
    </location>
</feature>
<keyword evidence="5" id="KW-1185">Reference proteome</keyword>
<protein>
    <recommendedName>
        <fullName evidence="6">Inner membrane protein YqiK</fullName>
    </recommendedName>
</protein>
<dbReference type="GO" id="GO:0005886">
    <property type="term" value="C:plasma membrane"/>
    <property type="evidence" value="ECO:0007669"/>
    <property type="project" value="TreeGrafter"/>
</dbReference>
<evidence type="ECO:0000256" key="2">
    <source>
        <dbReference type="SAM" id="MobiDB-lite"/>
    </source>
</evidence>
<keyword evidence="3" id="KW-1133">Transmembrane helix</keyword>
<keyword evidence="3" id="KW-0472">Membrane</keyword>
<dbReference type="AlphaFoldDB" id="A0AAW8R5Z4"/>
<dbReference type="PANTHER" id="PTHR13806:SF31">
    <property type="entry name" value="FLOTILLIN-LIKE PROTEIN 1-RELATED"/>
    <property type="match status" value="1"/>
</dbReference>
<accession>A0AAW8R5Z4</accession>
<dbReference type="CDD" id="cd03399">
    <property type="entry name" value="SPFH_flotillin"/>
    <property type="match status" value="1"/>
</dbReference>
<dbReference type="Gene3D" id="3.30.479.30">
    <property type="entry name" value="Band 7 domain"/>
    <property type="match status" value="1"/>
</dbReference>
<keyword evidence="3" id="KW-0812">Transmembrane</keyword>
<dbReference type="GO" id="GO:0012505">
    <property type="term" value="C:endomembrane system"/>
    <property type="evidence" value="ECO:0007669"/>
    <property type="project" value="UniProtKB-SubCell"/>
</dbReference>
<dbReference type="Proteomes" id="UP001249020">
    <property type="component" value="Unassembled WGS sequence"/>
</dbReference>
<organism evidence="4 5">
    <name type="scientific">Brumicola blandensis</name>
    <dbReference type="NCBI Taxonomy" id="3075611"/>
    <lineage>
        <taxon>Bacteria</taxon>
        <taxon>Pseudomonadati</taxon>
        <taxon>Pseudomonadota</taxon>
        <taxon>Gammaproteobacteria</taxon>
        <taxon>Alteromonadales</taxon>
        <taxon>Alteromonadaceae</taxon>
        <taxon>Brumicola</taxon>
    </lineage>
</organism>
<proteinExistence type="predicted"/>
<evidence type="ECO:0008006" key="6">
    <source>
        <dbReference type="Google" id="ProtNLM"/>
    </source>
</evidence>
<comment type="caution">
    <text evidence="4">The sequence shown here is derived from an EMBL/GenBank/DDBJ whole genome shotgun (WGS) entry which is preliminary data.</text>
</comment>
<sequence length="674" mass="74738">MSDIIIFWGSVAIAIVVLFLLVVLIMGKLYRKVEQGRAMIVNTMRAEPKVTFTGGIVIPVFHKLEIMDISLKTIEVDRSGSDGLICKDNIRADIKVGFFVKVNKNSDDVLKVAQAIGCERASNIATLEDLFSAKFSEALKTVGKSLEFEDLYAKRDNFRDLIIDNIGTDLNGYVLEDVAIDYLEQTPIEKLDPNNILDSQGIRKITQLTAEQHIQTNIFQRDEEMKIKRKDVETREAILELERQEADATAKQQREVETVKSREKAETERVQHEENLKAEQARVQSEQEIQVQEQNKQREVEVAENNRLRAVAIEEERVIRARELEQIDREKEASLQRIANEKLVEHEKREIAEVIRTRVEVDKTVAEREEEINELRVVAEADRNKKAKVIHAEAEAEEALVKDIKAAEAAEKAAEYHAKEKSITAAADLEVAEKRALSERKQAEGQEALSAADGLAEAKVMEAQAVAKEQEGMADVRVKEAMADAIEKSGVAEAEVMAKKAEAEAEGMTKKFAAMATMSDEQKAHEEFRMRLDKQHEQIIKSIETNVDIAGHQALVLGEALKQANIDIVGGDTAYFDSFVKSLSVGKAIDGTIGKSETLGTAFEDHFNGEASFVEDAKELVAGFGSASGNAKDAAVTAMIAKFLKDNGDNPQLMELVTNALSQKGKPSSDSTSS</sequence>
<evidence type="ECO:0000256" key="3">
    <source>
        <dbReference type="SAM" id="Phobius"/>
    </source>
</evidence>
<gene>
    <name evidence="4" type="ORF">RM544_13095</name>
</gene>
<dbReference type="InterPro" id="IPR036013">
    <property type="entry name" value="Band_7/SPFH_dom_sf"/>
</dbReference>
<dbReference type="EMBL" id="JAVRIE010000005">
    <property type="protein sequence ID" value="MDT0583478.1"/>
    <property type="molecule type" value="Genomic_DNA"/>
</dbReference>
<evidence type="ECO:0000313" key="5">
    <source>
        <dbReference type="Proteomes" id="UP001249020"/>
    </source>
</evidence>
<comment type="subcellular location">
    <subcellularLocation>
        <location evidence="1">Endomembrane system</location>
    </subcellularLocation>
</comment>
<name>A0AAW8R5Z4_9ALTE</name>